<gene>
    <name evidence="2" type="ORF">BDN70DRAFT_841545</name>
</gene>
<keyword evidence="3" id="KW-1185">Reference proteome</keyword>
<dbReference type="InterPro" id="IPR001810">
    <property type="entry name" value="F-box_dom"/>
</dbReference>
<evidence type="ECO:0000313" key="2">
    <source>
        <dbReference type="EMBL" id="KAF9474978.1"/>
    </source>
</evidence>
<evidence type="ECO:0000259" key="1">
    <source>
        <dbReference type="PROSITE" id="PS50181"/>
    </source>
</evidence>
<name>A0A9P5YSC8_9AGAR</name>
<evidence type="ECO:0000313" key="3">
    <source>
        <dbReference type="Proteomes" id="UP000807469"/>
    </source>
</evidence>
<dbReference type="AlphaFoldDB" id="A0A9P5YSC8"/>
<accession>A0A9P5YSC8</accession>
<protein>
    <recommendedName>
        <fullName evidence="1">F-box domain-containing protein</fullName>
    </recommendedName>
</protein>
<dbReference type="EMBL" id="MU155352">
    <property type="protein sequence ID" value="KAF9474978.1"/>
    <property type="molecule type" value="Genomic_DNA"/>
</dbReference>
<dbReference type="PROSITE" id="PS50181">
    <property type="entry name" value="FBOX"/>
    <property type="match status" value="1"/>
</dbReference>
<dbReference type="Proteomes" id="UP000807469">
    <property type="component" value="Unassembled WGS sequence"/>
</dbReference>
<sequence>MSILSLPSTADDVLLDELSAGDLFRLGRTCKTIYATVQDYILRSFQINKLLGRYFTPEEVDHFRRLQATTGMIISGSTALQFLNRVEYPGSDLDAYVVHAFRQEIAKWLLDVGYTYVPRRKHKTFEDDILWEPEEEEYDDIMHSELMETGVGYLAAQCVFTFKKEDPPRKIQMITSLHSPLDRVLNFHSTCVMNVITHDTAYAFFPKGTFDERRAIYCVNTIAHTAGAIEKYIQRGWDINKYITRHEFDDPAFAFSRGLRHVGDAKCWKLPVLPKVAVDQCQRPHGDIESNSWLMKYDRQLQLKMSYCVLNSPRFLGAYLIDPDDEHFNRHLEVEIGERMIPGPDNSSEDFEYLDDEFTSLLNWYRERHYKSDACYLSWPLKIEKVLHQEEETRIPPEIFAMPRR</sequence>
<proteinExistence type="predicted"/>
<feature type="domain" description="F-box" evidence="1">
    <location>
        <begin position="1"/>
        <end position="50"/>
    </location>
</feature>
<comment type="caution">
    <text evidence="2">The sequence shown here is derived from an EMBL/GenBank/DDBJ whole genome shotgun (WGS) entry which is preliminary data.</text>
</comment>
<organism evidence="2 3">
    <name type="scientific">Pholiota conissans</name>
    <dbReference type="NCBI Taxonomy" id="109636"/>
    <lineage>
        <taxon>Eukaryota</taxon>
        <taxon>Fungi</taxon>
        <taxon>Dikarya</taxon>
        <taxon>Basidiomycota</taxon>
        <taxon>Agaricomycotina</taxon>
        <taxon>Agaricomycetes</taxon>
        <taxon>Agaricomycetidae</taxon>
        <taxon>Agaricales</taxon>
        <taxon>Agaricineae</taxon>
        <taxon>Strophariaceae</taxon>
        <taxon>Pholiota</taxon>
    </lineage>
</organism>
<dbReference type="OrthoDB" id="3041043at2759"/>
<reference evidence="2" key="1">
    <citation type="submission" date="2020-11" db="EMBL/GenBank/DDBJ databases">
        <authorList>
            <consortium name="DOE Joint Genome Institute"/>
            <person name="Ahrendt S."/>
            <person name="Riley R."/>
            <person name="Andreopoulos W."/>
            <person name="Labutti K."/>
            <person name="Pangilinan J."/>
            <person name="Ruiz-Duenas F.J."/>
            <person name="Barrasa J.M."/>
            <person name="Sanchez-Garcia M."/>
            <person name="Camarero S."/>
            <person name="Miyauchi S."/>
            <person name="Serrano A."/>
            <person name="Linde D."/>
            <person name="Babiker R."/>
            <person name="Drula E."/>
            <person name="Ayuso-Fernandez I."/>
            <person name="Pacheco R."/>
            <person name="Padilla G."/>
            <person name="Ferreira P."/>
            <person name="Barriuso J."/>
            <person name="Kellner H."/>
            <person name="Castanera R."/>
            <person name="Alfaro M."/>
            <person name="Ramirez L."/>
            <person name="Pisabarro A.G."/>
            <person name="Kuo A."/>
            <person name="Tritt A."/>
            <person name="Lipzen A."/>
            <person name="He G."/>
            <person name="Yan M."/>
            <person name="Ng V."/>
            <person name="Cullen D."/>
            <person name="Martin F."/>
            <person name="Rosso M.-N."/>
            <person name="Henrissat B."/>
            <person name="Hibbett D."/>
            <person name="Martinez A.T."/>
            <person name="Grigoriev I.V."/>
        </authorList>
    </citation>
    <scope>NUCLEOTIDE SEQUENCE</scope>
    <source>
        <strain evidence="2">CIRM-BRFM 674</strain>
    </source>
</reference>